<sequence length="215" mass="23693">MEQTQATSPQATFGVTGGIQGFASASVSLTKPFASTLQSNQRVTEIPSEFISGTGFHASCHDEPSPTPILRYDFNFRLQLPTNMFPDGSDQEKYHGMRCTVYPSFEGVWGSLSQDPECEYKFQVERHVCELVCVDQSPLSLNPKTWGQGKQKLSCNKMLQTYKVTLYINHKMSNIGTLQEFGTDTLSKGNPKNALMELSVDPSGRGSDEASSSTQ</sequence>
<gene>
    <name evidence="2" type="ORF">CSSPJE1EN2_LOCUS11008</name>
</gene>
<evidence type="ECO:0000313" key="3">
    <source>
        <dbReference type="Proteomes" id="UP001497522"/>
    </source>
</evidence>
<protein>
    <submittedName>
        <fullName evidence="2">Uncharacterized protein</fullName>
    </submittedName>
</protein>
<keyword evidence="3" id="KW-1185">Reference proteome</keyword>
<dbReference type="Proteomes" id="UP001497522">
    <property type="component" value="Chromosome 17"/>
</dbReference>
<accession>A0ABP1AZJ3</accession>
<dbReference type="EMBL" id="OZ023718">
    <property type="protein sequence ID" value="CAK9868013.1"/>
    <property type="molecule type" value="Genomic_DNA"/>
</dbReference>
<reference evidence="2" key="1">
    <citation type="submission" date="2024-03" db="EMBL/GenBank/DDBJ databases">
        <authorList>
            <consortium name="ELIXIR-Norway"/>
            <consortium name="Elixir Norway"/>
        </authorList>
    </citation>
    <scope>NUCLEOTIDE SEQUENCE</scope>
</reference>
<organism evidence="2 3">
    <name type="scientific">Sphagnum jensenii</name>
    <dbReference type="NCBI Taxonomy" id="128206"/>
    <lineage>
        <taxon>Eukaryota</taxon>
        <taxon>Viridiplantae</taxon>
        <taxon>Streptophyta</taxon>
        <taxon>Embryophyta</taxon>
        <taxon>Bryophyta</taxon>
        <taxon>Sphagnophytina</taxon>
        <taxon>Sphagnopsida</taxon>
        <taxon>Sphagnales</taxon>
        <taxon>Sphagnaceae</taxon>
        <taxon>Sphagnum</taxon>
    </lineage>
</organism>
<name>A0ABP1AZJ3_9BRYO</name>
<evidence type="ECO:0000256" key="1">
    <source>
        <dbReference type="SAM" id="MobiDB-lite"/>
    </source>
</evidence>
<feature type="region of interest" description="Disordered" evidence="1">
    <location>
        <begin position="196"/>
        <end position="215"/>
    </location>
</feature>
<proteinExistence type="predicted"/>
<evidence type="ECO:0000313" key="2">
    <source>
        <dbReference type="EMBL" id="CAK9868013.1"/>
    </source>
</evidence>